<evidence type="ECO:0000256" key="6">
    <source>
        <dbReference type="ARBA" id="ARBA00022692"/>
    </source>
</evidence>
<comment type="pathway">
    <text evidence="13 14">Phospholipid metabolism; phosphatidylcholine biosynthesis.</text>
</comment>
<reference evidence="16 17" key="1">
    <citation type="journal article" date="2023" name="G3 (Bethesda)">
        <title>A high-quality reference genome for the fission yeast Schizosaccharomyces osmophilus.</title>
        <authorList>
            <person name="Jia G.S."/>
            <person name="Zhang W.C."/>
            <person name="Liang Y."/>
            <person name="Liu X.H."/>
            <person name="Rhind N."/>
            <person name="Pidoux A."/>
            <person name="Brysch-Herzberg M."/>
            <person name="Du L.L."/>
        </authorList>
    </citation>
    <scope>NUCLEOTIDE SEQUENCE [LARGE SCALE GENOMIC DNA]</scope>
    <source>
        <strain evidence="16 17">CBS 15793</strain>
    </source>
</reference>
<evidence type="ECO:0000256" key="12">
    <source>
        <dbReference type="ARBA" id="ARBA00023264"/>
    </source>
</evidence>
<dbReference type="HAMAP" id="MF_03217">
    <property type="entry name" value="PEMT"/>
    <property type="match status" value="1"/>
</dbReference>
<evidence type="ECO:0000256" key="8">
    <source>
        <dbReference type="ARBA" id="ARBA00022989"/>
    </source>
</evidence>
<keyword evidence="5 13" id="KW-0949">S-adenosyl-L-methionine</keyword>
<feature type="transmembrane region" description="Helical" evidence="13 14">
    <location>
        <begin position="233"/>
        <end position="255"/>
    </location>
</feature>
<dbReference type="PANTHER" id="PTHR32138:SF0">
    <property type="entry name" value="PHOSPHATIDYLETHANOLAMINE N-METHYLTRANSFERASE"/>
    <property type="match status" value="1"/>
</dbReference>
<sequence length="899" mass="102694">MNNMVKEKTLDDGSLSFDNSSLEFGSSLPVSSASSPKKLSGNDKPFLARDEEDENVEESSNPNFERYGLTPSGETFRLPDEQENRRSILETIDPRVPKTPWDWVVIGSILSQVILYLFTRGNTRRVLMMACFFFWRMSYDIGIGFLLHSQSNDRKVVEWVVKLGFFDKEKNPKLYEMTKHQLVSKMDSSYNFEKSPIEFNSWLVFRHFVDLILMCDFCSYVLMAFAWTCWPNMNFLFHMLRFFGGIALIVFNYWVKLDAHRVVRDYAWYWGDFFFLLRSSLVFNGVFELAPHPMYSIGYAGYYGMSLISGSYGVLLASMVAHAAQFIFLLVVENPHIEKTYGSESAHSRITPRDEDAEFEIPAARDLVGLVNFNSARISDVALIIIAAYSILSSLLSSNSYYNQFLALFQAFLWRFLHSAFHGLILFYQSRDKAWSRHFIRNGESVVQAWSQWKGFYNITLNMSYISFCMAAWKLYHLPNNWTYGLVTLRHTLGFGLVVLHIYTSISIYEDLGQYGWFYGDFFLPNRSPKLVYQGIYRYVNNPERFLGCSAYWGLALISNSAWIFLLATLAQLSNLAIIRLVEQPHMRKVYGNALRKEAGISKLIKQATQDHGSKIPKSIETHVKALGNTVDRVLDQTAEALQEFVSTAPPKVQVLLKGTESSLRRSAQLAILKLFAPQFDRHGSTSYSLNLGIEGSKVPLGFPIHVKWVAPLDHENNDWIGLYRVSDNVSDIHTQVPSEGRWSAIDNKGYNSHTSSITHVSEAKDSGEVVFSRELLFWEPGTYEFRYHHSNKHLVMAKSQPFEIYATASESKDISEVENTLNKLLKLSVPEDHSKSLQDLPDGKAKTFSKAIKYTFGVELGYHVIQVDGSTKALASRLISALKILQPLNYSEENKKDV</sequence>
<evidence type="ECO:0000256" key="13">
    <source>
        <dbReference type="HAMAP-Rule" id="MF_03217"/>
    </source>
</evidence>
<dbReference type="KEGG" id="som:SOMG_00515"/>
<comment type="catalytic activity">
    <reaction evidence="13 14">
        <text>a 1,2-diacyl-sn-glycero-3-phosphoethanolamine + S-adenosyl-L-methionine = a 1,2-diacyl-sn-glycero-3-phospho-N-methylethanolamine + S-adenosyl-L-homocysteine + H(+)</text>
        <dbReference type="Rhea" id="RHEA:11164"/>
        <dbReference type="ChEBI" id="CHEBI:15378"/>
        <dbReference type="ChEBI" id="CHEBI:57856"/>
        <dbReference type="ChEBI" id="CHEBI:59789"/>
        <dbReference type="ChEBI" id="CHEBI:64573"/>
        <dbReference type="ChEBI" id="CHEBI:64612"/>
        <dbReference type="EC" id="2.1.1.17"/>
    </reaction>
</comment>
<evidence type="ECO:0000256" key="10">
    <source>
        <dbReference type="ARBA" id="ARBA00023136"/>
    </source>
</evidence>
<keyword evidence="12 13" id="KW-1208">Phospholipid metabolism</keyword>
<dbReference type="EC" id="2.1.1.17" evidence="13 14"/>
<dbReference type="PANTHER" id="PTHR32138">
    <property type="entry name" value="PHOSPHATIDYLETHANOLAMINE N-METHYLTRANSFERASE"/>
    <property type="match status" value="1"/>
</dbReference>
<dbReference type="PROSITE" id="PS51598">
    <property type="entry name" value="SAM_CHO2"/>
    <property type="match status" value="1"/>
</dbReference>
<feature type="region of interest" description="Disordered" evidence="15">
    <location>
        <begin position="25"/>
        <end position="77"/>
    </location>
</feature>
<dbReference type="Proteomes" id="UP001212411">
    <property type="component" value="Chromosome 1"/>
</dbReference>
<evidence type="ECO:0000256" key="1">
    <source>
        <dbReference type="ARBA" id="ARBA00004127"/>
    </source>
</evidence>
<comment type="similarity">
    <text evidence="13 14">Belongs to the class VI-like SAM-binding methyltransferase superfamily. CHO2 family.</text>
</comment>
<dbReference type="GO" id="GO:0004608">
    <property type="term" value="F:phosphatidylethanolamine N-methyltransferase activity"/>
    <property type="evidence" value="ECO:0007669"/>
    <property type="project" value="UniProtKB-UniRule"/>
</dbReference>
<feature type="compositionally biased region" description="Low complexity" evidence="15">
    <location>
        <begin position="26"/>
        <end position="39"/>
    </location>
</feature>
<feature type="transmembrane region" description="Helical" evidence="13 14">
    <location>
        <begin position="455"/>
        <end position="476"/>
    </location>
</feature>
<organism evidence="16 17">
    <name type="scientific">Schizosaccharomyces osmophilus</name>
    <dbReference type="NCBI Taxonomy" id="2545709"/>
    <lineage>
        <taxon>Eukaryota</taxon>
        <taxon>Fungi</taxon>
        <taxon>Dikarya</taxon>
        <taxon>Ascomycota</taxon>
        <taxon>Taphrinomycotina</taxon>
        <taxon>Schizosaccharomycetes</taxon>
        <taxon>Schizosaccharomycetales</taxon>
        <taxon>Schizosaccharomycetaceae</taxon>
        <taxon>Schizosaccharomyces</taxon>
    </lineage>
</organism>
<keyword evidence="11 13" id="KW-0594">Phospholipid biosynthesis</keyword>
<comment type="subcellular location">
    <subcellularLocation>
        <location evidence="1">Endomembrane system</location>
        <topology evidence="1">Multi-pass membrane protein</topology>
    </subcellularLocation>
    <subcellularLocation>
        <location evidence="13 14">Endoplasmic reticulum membrane</location>
        <topology evidence="13 14">Multi-pass membrane protein</topology>
    </subcellularLocation>
</comment>
<proteinExistence type="inferred from homology"/>
<evidence type="ECO:0000256" key="5">
    <source>
        <dbReference type="ARBA" id="ARBA00022691"/>
    </source>
</evidence>
<dbReference type="InterPro" id="IPR007318">
    <property type="entry name" value="Phopholipid_MeTrfase"/>
</dbReference>
<dbReference type="PIRSF" id="PIRSF000383">
    <property type="entry name" value="PEAMT"/>
    <property type="match status" value="1"/>
</dbReference>
<dbReference type="GO" id="GO:0005789">
    <property type="term" value="C:endoplasmic reticulum membrane"/>
    <property type="evidence" value="ECO:0007669"/>
    <property type="project" value="UniProtKB-SubCell"/>
</dbReference>
<dbReference type="GeneID" id="80873998"/>
<protein>
    <recommendedName>
        <fullName evidence="13 14">Phosphatidylethanolamine N-methyltransferase</fullName>
        <shortName evidence="13">PE methyltransferase</shortName>
        <shortName evidence="13 14">PEAMT</shortName>
        <shortName evidence="13">PEMT</shortName>
        <ecNumber evidence="13 14">2.1.1.17</ecNumber>
    </recommendedName>
</protein>
<dbReference type="Pfam" id="PF04191">
    <property type="entry name" value="PEMT"/>
    <property type="match status" value="2"/>
</dbReference>
<dbReference type="AlphaFoldDB" id="A0AAF0AUN2"/>
<evidence type="ECO:0000256" key="3">
    <source>
        <dbReference type="ARBA" id="ARBA00022603"/>
    </source>
</evidence>
<evidence type="ECO:0000256" key="11">
    <source>
        <dbReference type="ARBA" id="ARBA00023209"/>
    </source>
</evidence>
<evidence type="ECO:0000256" key="4">
    <source>
        <dbReference type="ARBA" id="ARBA00022679"/>
    </source>
</evidence>
<dbReference type="Gene3D" id="2.60.40.2840">
    <property type="match status" value="1"/>
</dbReference>
<keyword evidence="4 13" id="KW-0808">Transferase</keyword>
<evidence type="ECO:0000313" key="16">
    <source>
        <dbReference type="EMBL" id="WBW71777.1"/>
    </source>
</evidence>
<dbReference type="GO" id="GO:0006656">
    <property type="term" value="P:phosphatidylcholine biosynthetic process"/>
    <property type="evidence" value="ECO:0007669"/>
    <property type="project" value="UniProtKB-UniRule"/>
</dbReference>
<comment type="caution">
    <text evidence="13 14">Lacks conserved residue(s) required for the propagation of feature annotation.</text>
</comment>
<dbReference type="Gene3D" id="1.20.120.1630">
    <property type="match status" value="1"/>
</dbReference>
<evidence type="ECO:0000256" key="7">
    <source>
        <dbReference type="ARBA" id="ARBA00022824"/>
    </source>
</evidence>
<name>A0AAF0AUN2_9SCHI</name>
<evidence type="ECO:0000256" key="15">
    <source>
        <dbReference type="SAM" id="MobiDB-lite"/>
    </source>
</evidence>
<dbReference type="GO" id="GO:0032259">
    <property type="term" value="P:methylation"/>
    <property type="evidence" value="ECO:0007669"/>
    <property type="project" value="UniProtKB-KW"/>
</dbReference>
<keyword evidence="7 13" id="KW-0256">Endoplasmic reticulum</keyword>
<gene>
    <name evidence="16" type="primary">cho2</name>
    <name evidence="16" type="ORF">SOMG_00515</name>
</gene>
<keyword evidence="2 13" id="KW-0444">Lipid biosynthesis</keyword>
<comment type="function">
    <text evidence="13 14">Catalyzes the first step of the methylation pathway of phosphatidylcholine biosynthesis, the SAM-dependent methylation of phosphatidylethanolamine (PE) to phosphatidylmonomethylethanolamine (PMME).</text>
</comment>
<accession>A0AAF0AUN2</accession>
<dbReference type="RefSeq" id="XP_056036020.1">
    <property type="nucleotide sequence ID" value="XM_056179309.1"/>
</dbReference>
<keyword evidence="17" id="KW-1185">Reference proteome</keyword>
<feature type="transmembrane region" description="Helical" evidence="13 14">
    <location>
        <begin position="267"/>
        <end position="287"/>
    </location>
</feature>
<dbReference type="EMBL" id="CP115611">
    <property type="protein sequence ID" value="WBW71777.1"/>
    <property type="molecule type" value="Genomic_DNA"/>
</dbReference>
<keyword evidence="10 13" id="KW-0472">Membrane</keyword>
<feature type="transmembrane region" description="Helical" evidence="13 14">
    <location>
        <begin position="408"/>
        <end position="428"/>
    </location>
</feature>
<feature type="transmembrane region" description="Helical" evidence="13 14">
    <location>
        <begin position="208"/>
        <end position="227"/>
    </location>
</feature>
<feature type="transmembrane region" description="Helical" evidence="13 14">
    <location>
        <begin position="381"/>
        <end position="402"/>
    </location>
</feature>
<evidence type="ECO:0000256" key="9">
    <source>
        <dbReference type="ARBA" id="ARBA00023098"/>
    </source>
</evidence>
<keyword evidence="8 13" id="KW-1133">Transmembrane helix</keyword>
<dbReference type="InterPro" id="IPR016219">
    <property type="entry name" value="Phosphatid-EA_MeTrfase_fun"/>
</dbReference>
<evidence type="ECO:0000313" key="17">
    <source>
        <dbReference type="Proteomes" id="UP001212411"/>
    </source>
</evidence>
<keyword evidence="6 13" id="KW-0812">Transmembrane</keyword>
<evidence type="ECO:0000256" key="2">
    <source>
        <dbReference type="ARBA" id="ARBA00022516"/>
    </source>
</evidence>
<feature type="transmembrane region" description="Helical" evidence="13 14">
    <location>
        <begin position="307"/>
        <end position="332"/>
    </location>
</feature>
<keyword evidence="3 13" id="KW-0489">Methyltransferase</keyword>
<evidence type="ECO:0000256" key="14">
    <source>
        <dbReference type="RuleBase" id="RU361122"/>
    </source>
</evidence>
<keyword evidence="9 13" id="KW-0443">Lipid metabolism</keyword>